<dbReference type="PANTHER" id="PTHR10625">
    <property type="entry name" value="HISTONE DEACETYLASE HDAC1-RELATED"/>
    <property type="match status" value="1"/>
</dbReference>
<comment type="similarity">
    <text evidence="1">Belongs to the histone deacetylase family.</text>
</comment>
<dbReference type="OrthoDB" id="9808367at2"/>
<dbReference type="EMBL" id="CP022115">
    <property type="protein sequence ID" value="ASJ23479.1"/>
    <property type="molecule type" value="Genomic_DNA"/>
</dbReference>
<dbReference type="InterPro" id="IPR023801">
    <property type="entry name" value="His_deacetylse_dom"/>
</dbReference>
<dbReference type="Proteomes" id="UP000197424">
    <property type="component" value="Chromosome"/>
</dbReference>
<proteinExistence type="inferred from homology"/>
<organism evidence="3 4">
    <name type="scientific">Laribacter hongkongensis</name>
    <dbReference type="NCBI Taxonomy" id="168471"/>
    <lineage>
        <taxon>Bacteria</taxon>
        <taxon>Pseudomonadati</taxon>
        <taxon>Pseudomonadota</taxon>
        <taxon>Betaproteobacteria</taxon>
        <taxon>Neisseriales</taxon>
        <taxon>Aquaspirillaceae</taxon>
        <taxon>Laribacter</taxon>
    </lineage>
</organism>
<protein>
    <submittedName>
        <fullName evidence="3">Hda</fullName>
    </submittedName>
</protein>
<dbReference type="RefSeq" id="WP_088860125.1">
    <property type="nucleotide sequence ID" value="NZ_CP022115.1"/>
</dbReference>
<dbReference type="Pfam" id="PF00850">
    <property type="entry name" value="Hist_deacetyl"/>
    <property type="match status" value="1"/>
</dbReference>
<dbReference type="AlphaFoldDB" id="A0A248LG91"/>
<gene>
    <name evidence="3" type="primary">hda</name>
    <name evidence="3" type="ORF">LHGZ1_0648</name>
</gene>
<dbReference type="InterPro" id="IPR000286">
    <property type="entry name" value="HDACs"/>
</dbReference>
<dbReference type="InterPro" id="IPR037138">
    <property type="entry name" value="His_deacetylse_dom_sf"/>
</dbReference>
<evidence type="ECO:0000313" key="4">
    <source>
        <dbReference type="Proteomes" id="UP000197424"/>
    </source>
</evidence>
<dbReference type="InterPro" id="IPR023696">
    <property type="entry name" value="Ureohydrolase_dom_sf"/>
</dbReference>
<dbReference type="CDD" id="cd11599">
    <property type="entry name" value="HDAC_classII_2"/>
    <property type="match status" value="1"/>
</dbReference>
<reference evidence="4" key="1">
    <citation type="submission" date="2017-06" db="EMBL/GenBank/DDBJ databases">
        <title>Whole genome sequence of Laribacter hongkongensis LHGZ1.</title>
        <authorList>
            <person name="Chen D."/>
            <person name="Wu H."/>
            <person name="Chen J."/>
        </authorList>
    </citation>
    <scope>NUCLEOTIDE SEQUENCE [LARGE SCALE GENOMIC DNA]</scope>
    <source>
        <strain evidence="4">LHGZ1</strain>
    </source>
</reference>
<accession>A0A248LG91</accession>
<name>A0A248LG91_9NEIS</name>
<evidence type="ECO:0000313" key="3">
    <source>
        <dbReference type="EMBL" id="ASJ23479.1"/>
    </source>
</evidence>
<dbReference type="GO" id="GO:0004407">
    <property type="term" value="F:histone deacetylase activity"/>
    <property type="evidence" value="ECO:0007669"/>
    <property type="project" value="TreeGrafter"/>
</dbReference>
<dbReference type="SUPFAM" id="SSF52768">
    <property type="entry name" value="Arginase/deacetylase"/>
    <property type="match status" value="1"/>
</dbReference>
<dbReference type="PANTHER" id="PTHR10625:SF10">
    <property type="entry name" value="HISTONE DEACETYLASE HDAC1"/>
    <property type="match status" value="1"/>
</dbReference>
<sequence length="326" mass="36194">MNNYEEMTLLDWLKQRYAPGLTAYITHPECMEHNVGEMHPESPARLIAIRDQLKASQIFDSLDEIEAPQASDEQIARVHTPRYIEYLELSQPLIGTTRVDSDTAMSPATLRAARRAAGAVIKAVDLVCEKKVPNAFCAIRPPGHHAESAKAMGFCFFNNIAIGIRHALAAHGIERAAIIDFDVHHGNGTEEIFRDEDRVLMCSIFQHPFFPYSGDTPMGPNMVNVPMKAGSSGAEFRKVVEDIWLPRLLEFQPQILFISAGFDAHREDEMGSMGLVEADYEWVTRKLCEFAAEHCEGRIVSVLEGGYDLSALARSATAHIKILSGA</sequence>
<feature type="domain" description="Histone deacetylase" evidence="2">
    <location>
        <begin position="39"/>
        <end position="322"/>
    </location>
</feature>
<dbReference type="GO" id="GO:0040029">
    <property type="term" value="P:epigenetic regulation of gene expression"/>
    <property type="evidence" value="ECO:0007669"/>
    <property type="project" value="TreeGrafter"/>
</dbReference>
<evidence type="ECO:0000256" key="1">
    <source>
        <dbReference type="ARBA" id="ARBA00005947"/>
    </source>
</evidence>
<dbReference type="PRINTS" id="PR01270">
    <property type="entry name" value="HDASUPER"/>
</dbReference>
<evidence type="ECO:0000259" key="2">
    <source>
        <dbReference type="Pfam" id="PF00850"/>
    </source>
</evidence>
<dbReference type="Gene3D" id="3.40.800.20">
    <property type="entry name" value="Histone deacetylase domain"/>
    <property type="match status" value="1"/>
</dbReference>